<dbReference type="InParanoid" id="M7X8F5"/>
<dbReference type="EMBL" id="AMZY02000024">
    <property type="protein sequence ID" value="EMS30998.1"/>
    <property type="molecule type" value="Genomic_DNA"/>
</dbReference>
<proteinExistence type="predicted"/>
<reference evidence="1" key="1">
    <citation type="submission" date="2013-01" db="EMBL/GenBank/DDBJ databases">
        <title>Genome assembly of Mariniradius saccharolyticus AK6.</title>
        <authorList>
            <person name="Vaidya B."/>
            <person name="Khatri I."/>
            <person name="Tanuku N.R.S."/>
            <person name="Subramanian S."/>
            <person name="Pinnaka A."/>
        </authorList>
    </citation>
    <scope>NUCLEOTIDE SEQUENCE [LARGE SCALE GENOMIC DNA]</scope>
    <source>
        <strain evidence="1">AK6</strain>
    </source>
</reference>
<sequence length="48" mass="5728">MQSKSTHILNPIFQIIFKVAENKESDLKKKSFLVLPGFRNQKRKVFRH</sequence>
<accession>M7X8F5</accession>
<evidence type="ECO:0000313" key="2">
    <source>
        <dbReference type="Proteomes" id="UP000010953"/>
    </source>
</evidence>
<gene>
    <name evidence="1" type="ORF">C943_02693</name>
</gene>
<organism evidence="1 2">
    <name type="scientific">Mariniradius saccharolyticus AK6</name>
    <dbReference type="NCBI Taxonomy" id="1239962"/>
    <lineage>
        <taxon>Bacteria</taxon>
        <taxon>Pseudomonadati</taxon>
        <taxon>Bacteroidota</taxon>
        <taxon>Cytophagia</taxon>
        <taxon>Cytophagales</taxon>
        <taxon>Cyclobacteriaceae</taxon>
        <taxon>Mariniradius</taxon>
    </lineage>
</organism>
<comment type="caution">
    <text evidence="1">The sequence shown here is derived from an EMBL/GenBank/DDBJ whole genome shotgun (WGS) entry which is preliminary data.</text>
</comment>
<evidence type="ECO:0000313" key="1">
    <source>
        <dbReference type="EMBL" id="EMS30998.1"/>
    </source>
</evidence>
<dbReference type="Proteomes" id="UP000010953">
    <property type="component" value="Unassembled WGS sequence"/>
</dbReference>
<dbReference type="AlphaFoldDB" id="M7X8F5"/>
<protein>
    <submittedName>
        <fullName evidence="1">Uncharacterized protein</fullName>
    </submittedName>
</protein>
<keyword evidence="2" id="KW-1185">Reference proteome</keyword>
<name>M7X8F5_9BACT</name>